<dbReference type="OrthoDB" id="3349377at2759"/>
<organism evidence="3 4">
    <name type="scientific">Hydnomerulius pinastri MD-312</name>
    <dbReference type="NCBI Taxonomy" id="994086"/>
    <lineage>
        <taxon>Eukaryota</taxon>
        <taxon>Fungi</taxon>
        <taxon>Dikarya</taxon>
        <taxon>Basidiomycota</taxon>
        <taxon>Agaricomycotina</taxon>
        <taxon>Agaricomycetes</taxon>
        <taxon>Agaricomycetidae</taxon>
        <taxon>Boletales</taxon>
        <taxon>Boletales incertae sedis</taxon>
        <taxon>Leucogyrophana</taxon>
    </lineage>
</organism>
<name>A0A0C9W8J0_9AGAM</name>
<feature type="domain" description="DUF6533" evidence="2">
    <location>
        <begin position="23"/>
        <end position="65"/>
    </location>
</feature>
<keyword evidence="1" id="KW-0472">Membrane</keyword>
<feature type="transmembrane region" description="Helical" evidence="1">
    <location>
        <begin position="56"/>
        <end position="77"/>
    </location>
</feature>
<gene>
    <name evidence="3" type="ORF">HYDPIDRAFT_118570</name>
</gene>
<evidence type="ECO:0000313" key="3">
    <source>
        <dbReference type="EMBL" id="KIJ59361.1"/>
    </source>
</evidence>
<protein>
    <recommendedName>
        <fullName evidence="2">DUF6533 domain-containing protein</fullName>
    </recommendedName>
</protein>
<proteinExistence type="predicted"/>
<evidence type="ECO:0000259" key="2">
    <source>
        <dbReference type="Pfam" id="PF20151"/>
    </source>
</evidence>
<feature type="transmembrane region" description="Helical" evidence="1">
    <location>
        <begin position="170"/>
        <end position="190"/>
    </location>
</feature>
<evidence type="ECO:0000256" key="1">
    <source>
        <dbReference type="SAM" id="Phobius"/>
    </source>
</evidence>
<accession>A0A0C9W8J0</accession>
<feature type="transmembrane region" description="Helical" evidence="1">
    <location>
        <begin position="123"/>
        <end position="145"/>
    </location>
</feature>
<feature type="transmembrane region" description="Helical" evidence="1">
    <location>
        <begin position="211"/>
        <end position="235"/>
    </location>
</feature>
<dbReference type="EMBL" id="KN839889">
    <property type="protein sequence ID" value="KIJ59361.1"/>
    <property type="molecule type" value="Genomic_DNA"/>
</dbReference>
<feature type="transmembrane region" description="Helical" evidence="1">
    <location>
        <begin position="89"/>
        <end position="111"/>
    </location>
</feature>
<dbReference type="Proteomes" id="UP000053820">
    <property type="component" value="Unassembled WGS sequence"/>
</dbReference>
<keyword evidence="1" id="KW-0812">Transmembrane</keyword>
<reference evidence="3 4" key="1">
    <citation type="submission" date="2014-04" db="EMBL/GenBank/DDBJ databases">
        <title>Evolutionary Origins and Diversification of the Mycorrhizal Mutualists.</title>
        <authorList>
            <consortium name="DOE Joint Genome Institute"/>
            <consortium name="Mycorrhizal Genomics Consortium"/>
            <person name="Kohler A."/>
            <person name="Kuo A."/>
            <person name="Nagy L.G."/>
            <person name="Floudas D."/>
            <person name="Copeland A."/>
            <person name="Barry K.W."/>
            <person name="Cichocki N."/>
            <person name="Veneault-Fourrey C."/>
            <person name="LaButti K."/>
            <person name="Lindquist E.A."/>
            <person name="Lipzen A."/>
            <person name="Lundell T."/>
            <person name="Morin E."/>
            <person name="Murat C."/>
            <person name="Riley R."/>
            <person name="Ohm R."/>
            <person name="Sun H."/>
            <person name="Tunlid A."/>
            <person name="Henrissat B."/>
            <person name="Grigoriev I.V."/>
            <person name="Hibbett D.S."/>
            <person name="Martin F."/>
        </authorList>
    </citation>
    <scope>NUCLEOTIDE SEQUENCE [LARGE SCALE GENOMIC DNA]</scope>
    <source>
        <strain evidence="3 4">MD-312</strain>
    </source>
</reference>
<keyword evidence="4" id="KW-1185">Reference proteome</keyword>
<feature type="transmembrane region" description="Helical" evidence="1">
    <location>
        <begin position="247"/>
        <end position="265"/>
    </location>
</feature>
<dbReference type="HOGENOM" id="CLU_035509_15_0_1"/>
<keyword evidence="1" id="KW-1133">Transmembrane helix</keyword>
<dbReference type="InterPro" id="IPR045340">
    <property type="entry name" value="DUF6533"/>
</dbReference>
<dbReference type="AlphaFoldDB" id="A0A0C9W8J0"/>
<evidence type="ECO:0000313" key="4">
    <source>
        <dbReference type="Proteomes" id="UP000053820"/>
    </source>
</evidence>
<sequence>MSTIPEVAEYISVTRVVQITRICQLAPYVVMFYDHVLTFDQEVEHIWKSSRSLNTAVFVILRYSGSAVALLSVFAFLAQAHASNDLCRVFLLLQGWPICFITWLVQLILQMRLYVLYNNSKKILYLTGGAYIAEIVAMSTIVVIANVSTDAVNEPAPGLFICTNLNTPKIFYSFWLAPLVFELILCLLAIRIGIQRSKDHLGPALISGTRLVNVIVMGNVMYFVGVLLSCIVGAAMLKNLSSQWLEVPGGFALAVEVIAGCRLILHIRGAACEGLYNTTITSTRVGVQLQHSLPKSDLDEA</sequence>
<dbReference type="Pfam" id="PF20151">
    <property type="entry name" value="DUF6533"/>
    <property type="match status" value="1"/>
</dbReference>